<evidence type="ECO:0000256" key="10">
    <source>
        <dbReference type="PIRSR" id="PIRSR005096-2"/>
    </source>
</evidence>
<comment type="similarity">
    <text evidence="3 8">Belongs to the aldose epimerase family.</text>
</comment>
<gene>
    <name evidence="12" type="ORF">SAMN02583745_01525</name>
</gene>
<evidence type="ECO:0000256" key="8">
    <source>
        <dbReference type="PIRNR" id="PIRNR005096"/>
    </source>
</evidence>
<evidence type="ECO:0000256" key="6">
    <source>
        <dbReference type="ARBA" id="ARBA00023235"/>
    </source>
</evidence>
<keyword evidence="7 8" id="KW-0119">Carbohydrate metabolism</keyword>
<dbReference type="AlphaFoldDB" id="A0A1I0CAC7"/>
<evidence type="ECO:0000256" key="7">
    <source>
        <dbReference type="ARBA" id="ARBA00023277"/>
    </source>
</evidence>
<dbReference type="InterPro" id="IPR018052">
    <property type="entry name" value="Ald1_epimerase_CS"/>
</dbReference>
<evidence type="ECO:0000256" key="4">
    <source>
        <dbReference type="ARBA" id="ARBA00013185"/>
    </source>
</evidence>
<evidence type="ECO:0000256" key="1">
    <source>
        <dbReference type="ARBA" id="ARBA00001614"/>
    </source>
</evidence>
<dbReference type="Proteomes" id="UP000242642">
    <property type="component" value="Unassembled WGS sequence"/>
</dbReference>
<dbReference type="EMBL" id="FOHV01000010">
    <property type="protein sequence ID" value="SET15938.1"/>
    <property type="molecule type" value="Genomic_DNA"/>
</dbReference>
<dbReference type="PANTHER" id="PTHR10091:SF0">
    <property type="entry name" value="GALACTOSE MUTAROTASE"/>
    <property type="match status" value="1"/>
</dbReference>
<dbReference type="PROSITE" id="PS00545">
    <property type="entry name" value="ALDOSE_1_EPIMERASE"/>
    <property type="match status" value="1"/>
</dbReference>
<feature type="binding site" evidence="11">
    <location>
        <begin position="202"/>
        <end position="204"/>
    </location>
    <ligand>
        <name>beta-D-galactose</name>
        <dbReference type="ChEBI" id="CHEBI:27667"/>
    </ligand>
</feature>
<proteinExistence type="inferred from homology"/>
<dbReference type="PIRSF" id="PIRSF005096">
    <property type="entry name" value="GALM"/>
    <property type="match status" value="1"/>
</dbReference>
<dbReference type="GO" id="GO:0033499">
    <property type="term" value="P:galactose catabolic process via UDP-galactose, Leloir pathway"/>
    <property type="evidence" value="ECO:0007669"/>
    <property type="project" value="TreeGrafter"/>
</dbReference>
<comment type="pathway">
    <text evidence="2 8">Carbohydrate metabolism; hexose metabolism.</text>
</comment>
<dbReference type="CDD" id="cd09019">
    <property type="entry name" value="galactose_mutarotase_like"/>
    <property type="match status" value="1"/>
</dbReference>
<dbReference type="GO" id="GO:0030246">
    <property type="term" value="F:carbohydrate binding"/>
    <property type="evidence" value="ECO:0007669"/>
    <property type="project" value="InterPro"/>
</dbReference>
<feature type="binding site" evidence="11">
    <location>
        <begin position="105"/>
        <end position="106"/>
    </location>
    <ligand>
        <name>beta-D-galactose</name>
        <dbReference type="ChEBI" id="CHEBI:27667"/>
    </ligand>
</feature>
<feature type="active site" description="Proton acceptor" evidence="9">
    <location>
        <position position="326"/>
    </location>
</feature>
<dbReference type="InterPro" id="IPR011013">
    <property type="entry name" value="Gal_mutarotase_sf_dom"/>
</dbReference>
<dbReference type="SUPFAM" id="SSF74650">
    <property type="entry name" value="Galactose mutarotase-like"/>
    <property type="match status" value="1"/>
</dbReference>
<evidence type="ECO:0000256" key="3">
    <source>
        <dbReference type="ARBA" id="ARBA00006206"/>
    </source>
</evidence>
<feature type="active site" description="Proton donor" evidence="9">
    <location>
        <position position="202"/>
    </location>
</feature>
<dbReference type="GO" id="GO:0006006">
    <property type="term" value="P:glucose metabolic process"/>
    <property type="evidence" value="ECO:0007669"/>
    <property type="project" value="TreeGrafter"/>
</dbReference>
<dbReference type="InterPro" id="IPR015443">
    <property type="entry name" value="Aldose_1-epimerase"/>
</dbReference>
<evidence type="ECO:0000313" key="12">
    <source>
        <dbReference type="EMBL" id="SET15938.1"/>
    </source>
</evidence>
<dbReference type="Pfam" id="PF01263">
    <property type="entry name" value="Aldose_epim"/>
    <property type="match status" value="1"/>
</dbReference>
<dbReference type="InterPro" id="IPR047215">
    <property type="entry name" value="Galactose_mutarotase-like"/>
</dbReference>
<evidence type="ECO:0000256" key="9">
    <source>
        <dbReference type="PIRSR" id="PIRSR005096-1"/>
    </source>
</evidence>
<dbReference type="InterPro" id="IPR008183">
    <property type="entry name" value="Aldose_1/G6P_1-epimerase"/>
</dbReference>
<keyword evidence="13" id="KW-1185">Reference proteome</keyword>
<reference evidence="13" key="1">
    <citation type="submission" date="2016-10" db="EMBL/GenBank/DDBJ databases">
        <authorList>
            <person name="Varghese N."/>
            <person name="Submissions S."/>
        </authorList>
    </citation>
    <scope>NUCLEOTIDE SEQUENCE [LARGE SCALE GENOMIC DNA]</scope>
    <source>
        <strain evidence="13">DSM 18579</strain>
    </source>
</reference>
<dbReference type="NCBIfam" id="NF008277">
    <property type="entry name" value="PRK11055.1"/>
    <property type="match status" value="1"/>
</dbReference>
<keyword evidence="6 8" id="KW-0413">Isomerase</keyword>
<dbReference type="Gene3D" id="2.70.98.10">
    <property type="match status" value="1"/>
</dbReference>
<dbReference type="RefSeq" id="WP_218139484.1">
    <property type="nucleotide sequence ID" value="NZ_FOHV01000010.1"/>
</dbReference>
<dbReference type="EC" id="5.1.3.3" evidence="4 8"/>
<evidence type="ECO:0000256" key="11">
    <source>
        <dbReference type="PIRSR" id="PIRSR005096-3"/>
    </source>
</evidence>
<organism evidence="12 13">
    <name type="scientific">Thorsellia anophelis DSM 18579</name>
    <dbReference type="NCBI Taxonomy" id="1123402"/>
    <lineage>
        <taxon>Bacteria</taxon>
        <taxon>Pseudomonadati</taxon>
        <taxon>Pseudomonadota</taxon>
        <taxon>Gammaproteobacteria</taxon>
        <taxon>Enterobacterales</taxon>
        <taxon>Thorselliaceae</taxon>
        <taxon>Thorsellia</taxon>
    </lineage>
</organism>
<protein>
    <recommendedName>
        <fullName evidence="5 8">Aldose 1-epimerase</fullName>
        <ecNumber evidence="4 8">5.1.3.3</ecNumber>
    </recommendedName>
</protein>
<sequence length="362" mass="40578">MMNIIQCDKAHNASVQNQLIFDWLNADWTDSPWLDGKPAVFIPLLNSNGMSVVIMDIGATWLSCKLPIFNANNQHGREVVLRSPSMNEHIKQTAYFGAIIGRYSNRIANGQFSLSGKTYQLPQNQDVHSLHGGYQGFDKKRWRILETTPSSVLLGYLSPDGEEGYPGELSVTILYHLSDDNNLSITYEAFCADKTVVNLTNHAYFNLAGIESDKTVFEHQFEICADYYLPVDQANIPIGELRPVSGTDFDFKSLTYLKQEIDHTFIFNQELTNSNSVVAQVLSPDKDVTMVVKTTKPTAQFYTGNYLAGNTSPYGRYQRGSGFAIETQYIPDGPNQFGLGLHQGILPAKVHYHHTTSYGFMF</sequence>
<dbReference type="STRING" id="1123402.SAMN02583745_01525"/>
<name>A0A1I0CAC7_9GAMM</name>
<evidence type="ECO:0000256" key="2">
    <source>
        <dbReference type="ARBA" id="ARBA00005028"/>
    </source>
</evidence>
<dbReference type="GO" id="GO:0004034">
    <property type="term" value="F:aldose 1-epimerase activity"/>
    <property type="evidence" value="ECO:0007669"/>
    <property type="project" value="UniProtKB-EC"/>
</dbReference>
<evidence type="ECO:0000256" key="5">
    <source>
        <dbReference type="ARBA" id="ARBA00014165"/>
    </source>
</evidence>
<feature type="binding site" evidence="10">
    <location>
        <position position="262"/>
    </location>
    <ligand>
        <name>beta-D-galactose</name>
        <dbReference type="ChEBI" id="CHEBI:27667"/>
    </ligand>
</feature>
<comment type="catalytic activity">
    <reaction evidence="1 8">
        <text>alpha-D-glucose = beta-D-glucose</text>
        <dbReference type="Rhea" id="RHEA:10264"/>
        <dbReference type="ChEBI" id="CHEBI:15903"/>
        <dbReference type="ChEBI" id="CHEBI:17925"/>
        <dbReference type="EC" id="5.1.3.3"/>
    </reaction>
</comment>
<dbReference type="GO" id="GO:0005737">
    <property type="term" value="C:cytoplasm"/>
    <property type="evidence" value="ECO:0007669"/>
    <property type="project" value="TreeGrafter"/>
</dbReference>
<evidence type="ECO:0000313" key="13">
    <source>
        <dbReference type="Proteomes" id="UP000242642"/>
    </source>
</evidence>
<dbReference type="UniPathway" id="UPA00242"/>
<accession>A0A1I0CAC7</accession>
<dbReference type="InterPro" id="IPR014718">
    <property type="entry name" value="GH-type_carb-bd"/>
</dbReference>
<dbReference type="PANTHER" id="PTHR10091">
    <property type="entry name" value="ALDOSE-1-EPIMERASE"/>
    <property type="match status" value="1"/>
</dbReference>